<comment type="caution">
    <text evidence="2">The sequence shown here is derived from an EMBL/GenBank/DDBJ whole genome shotgun (WGS) entry which is preliminary data.</text>
</comment>
<evidence type="ECO:0000256" key="1">
    <source>
        <dbReference type="SAM" id="MobiDB-lite"/>
    </source>
</evidence>
<dbReference type="AlphaFoldDB" id="A0A243RPE8"/>
<accession>A0A243RPE8</accession>
<dbReference type="EMBL" id="NGFP01000052">
    <property type="protein sequence ID" value="OUC96727.1"/>
    <property type="molecule type" value="Genomic_DNA"/>
</dbReference>
<evidence type="ECO:0000313" key="2">
    <source>
        <dbReference type="EMBL" id="OUC96727.1"/>
    </source>
</evidence>
<dbReference type="Proteomes" id="UP000194761">
    <property type="component" value="Unassembled WGS sequence"/>
</dbReference>
<evidence type="ECO:0000313" key="3">
    <source>
        <dbReference type="Proteomes" id="UP000194761"/>
    </source>
</evidence>
<reference evidence="2 3" key="1">
    <citation type="submission" date="2017-05" db="EMBL/GenBank/DDBJ databases">
        <title>Biotechnological potential of actinobacteria isolated from South African environments.</title>
        <authorList>
            <person name="Le Roes-Hill M."/>
            <person name="Prins A."/>
            <person name="Durrell K.A."/>
        </authorList>
    </citation>
    <scope>NUCLEOTIDE SEQUENCE [LARGE SCALE GENOMIC DNA]</scope>
    <source>
        <strain evidence="2">M26</strain>
    </source>
</reference>
<feature type="region of interest" description="Disordered" evidence="1">
    <location>
        <begin position="15"/>
        <end position="60"/>
    </location>
</feature>
<keyword evidence="3" id="KW-1185">Reference proteome</keyword>
<name>A0A243RPE8_9ACTN</name>
<organism evidence="2 3">
    <name type="scientific">Streptosporangium minutum</name>
    <dbReference type="NCBI Taxonomy" id="569862"/>
    <lineage>
        <taxon>Bacteria</taxon>
        <taxon>Bacillati</taxon>
        <taxon>Actinomycetota</taxon>
        <taxon>Actinomycetes</taxon>
        <taxon>Streptosporangiales</taxon>
        <taxon>Streptosporangiaceae</taxon>
        <taxon>Streptosporangium</taxon>
    </lineage>
</organism>
<protein>
    <submittedName>
        <fullName evidence="2">Uncharacterized protein</fullName>
    </submittedName>
</protein>
<gene>
    <name evidence="2" type="ORF">CA984_13880</name>
</gene>
<proteinExistence type="predicted"/>
<sequence length="60" mass="6240">MEDMGAIIVGHFPMASGIGSPPHGHIHHQKGAGPGQPVRAPAMRQRGQSERGQGVCCSAR</sequence>